<dbReference type="GO" id="GO:0006412">
    <property type="term" value="P:translation"/>
    <property type="evidence" value="ECO:0007669"/>
    <property type="project" value="InterPro"/>
</dbReference>
<dbReference type="GO" id="GO:0003735">
    <property type="term" value="F:structural constituent of ribosome"/>
    <property type="evidence" value="ECO:0007669"/>
    <property type="project" value="InterPro"/>
</dbReference>
<dbReference type="GO" id="GO:1990904">
    <property type="term" value="C:ribonucleoprotein complex"/>
    <property type="evidence" value="ECO:0007669"/>
    <property type="project" value="UniProtKB-KW"/>
</dbReference>
<dbReference type="GO" id="GO:0008270">
    <property type="term" value="F:zinc ion binding"/>
    <property type="evidence" value="ECO:0007669"/>
    <property type="project" value="UniProtKB-KW"/>
</dbReference>
<dbReference type="InterPro" id="IPR023407">
    <property type="entry name" value="Ribosomal_eS27_Zn-bd_dom_sf"/>
</dbReference>
<dbReference type="EMBL" id="KZ851930">
    <property type="protein sequence ID" value="RDH17447.1"/>
    <property type="molecule type" value="Genomic_DNA"/>
</dbReference>
<name>A0A370BPQ2_ASPNG</name>
<dbReference type="SUPFAM" id="SSF57829">
    <property type="entry name" value="Zn-binding ribosomal proteins"/>
    <property type="match status" value="1"/>
</dbReference>
<organism evidence="6 7">
    <name type="scientific">Aspergillus niger ATCC 13496</name>
    <dbReference type="NCBI Taxonomy" id="1353008"/>
    <lineage>
        <taxon>Eukaryota</taxon>
        <taxon>Fungi</taxon>
        <taxon>Dikarya</taxon>
        <taxon>Ascomycota</taxon>
        <taxon>Pezizomycotina</taxon>
        <taxon>Eurotiomycetes</taxon>
        <taxon>Eurotiomycetidae</taxon>
        <taxon>Eurotiales</taxon>
        <taxon>Aspergillaceae</taxon>
        <taxon>Aspergillus</taxon>
        <taxon>Aspergillus subgen. Circumdati</taxon>
    </lineage>
</organism>
<sequence>MESKVENVESHKTVDGRLIGRKSRSCILALRYQEHWNRVASRPVSEWQAHVTGPENVLAVDLLNPAPQAEARKHKLKTLVPAPRSFFMDVKCPGCFTITTVFSHAQTVVVCAGCSTVLCQPTGGKARLTEGCSFRRK</sequence>
<dbReference type="GO" id="GO:0005840">
    <property type="term" value="C:ribosome"/>
    <property type="evidence" value="ECO:0007669"/>
    <property type="project" value="UniProtKB-KW"/>
</dbReference>
<evidence type="ECO:0000256" key="4">
    <source>
        <dbReference type="ARBA" id="ARBA00023274"/>
    </source>
</evidence>
<evidence type="ECO:0000313" key="7">
    <source>
        <dbReference type="Proteomes" id="UP000253845"/>
    </source>
</evidence>
<dbReference type="Pfam" id="PF01667">
    <property type="entry name" value="Ribosomal_S27e"/>
    <property type="match status" value="1"/>
</dbReference>
<dbReference type="InterPro" id="IPR011332">
    <property type="entry name" value="Ribosomal_zn-bd"/>
</dbReference>
<dbReference type="AlphaFoldDB" id="A0A370BPQ2"/>
<accession>A0A370BPQ2</accession>
<keyword evidence="5" id="KW-0479">Metal-binding</keyword>
<evidence type="ECO:0000313" key="6">
    <source>
        <dbReference type="EMBL" id="RDH17447.1"/>
    </source>
</evidence>
<dbReference type="PANTHER" id="PTHR11594">
    <property type="entry name" value="40S RIBOSOMAL PROTEIN S27"/>
    <property type="match status" value="1"/>
</dbReference>
<dbReference type="Gene3D" id="2.20.25.100">
    <property type="entry name" value="Zn-binding ribosomal proteins"/>
    <property type="match status" value="1"/>
</dbReference>
<keyword evidence="2 5" id="KW-0862">Zinc</keyword>
<dbReference type="FunFam" id="2.20.25.100:FF:000001">
    <property type="entry name" value="40S ribosomal protein S27"/>
    <property type="match status" value="1"/>
</dbReference>
<dbReference type="VEuPathDB" id="FungiDB:M747DRAFT_344255"/>
<protein>
    <recommendedName>
        <fullName evidence="5">40S ribosomal protein S27</fullName>
    </recommendedName>
</protein>
<evidence type="ECO:0000256" key="1">
    <source>
        <dbReference type="ARBA" id="ARBA00010919"/>
    </source>
</evidence>
<proteinExistence type="inferred from homology"/>
<evidence type="ECO:0000256" key="5">
    <source>
        <dbReference type="RuleBase" id="RU000671"/>
    </source>
</evidence>
<dbReference type="PROSITE" id="PS01168">
    <property type="entry name" value="RIBOSOMAL_S27E"/>
    <property type="match status" value="1"/>
</dbReference>
<dbReference type="Proteomes" id="UP000253845">
    <property type="component" value="Unassembled WGS sequence"/>
</dbReference>
<dbReference type="HAMAP" id="MF_00371">
    <property type="entry name" value="Ribosomal_eS27"/>
    <property type="match status" value="1"/>
</dbReference>
<keyword evidence="4 5" id="KW-0687">Ribonucleoprotein</keyword>
<dbReference type="InterPro" id="IPR000592">
    <property type="entry name" value="Ribosomal_eS27"/>
</dbReference>
<gene>
    <name evidence="6" type="ORF">M747DRAFT_344255</name>
</gene>
<reference evidence="6 7" key="1">
    <citation type="submission" date="2018-07" db="EMBL/GenBank/DDBJ databases">
        <title>Section-level genome sequencing of Aspergillus section Nigri to investigate inter- and intra-species variation.</title>
        <authorList>
            <consortium name="DOE Joint Genome Institute"/>
            <person name="Vesth T.C."/>
            <person name="Nybo J.L."/>
            <person name="Theobald S."/>
            <person name="Frisvad J.C."/>
            <person name="Larsen T.O."/>
            <person name="Nielsen K.F."/>
            <person name="Hoof J.B."/>
            <person name="Brandl J."/>
            <person name="Salamov A."/>
            <person name="Riley R."/>
            <person name="Gladden J.M."/>
            <person name="Phatale P."/>
            <person name="Nielsen M.T."/>
            <person name="Lyhne E.K."/>
            <person name="Kogle M.E."/>
            <person name="Strasser K."/>
            <person name="McDonnell E."/>
            <person name="Barry K."/>
            <person name="Clum A."/>
            <person name="Chen C."/>
            <person name="Nolan M."/>
            <person name="Sandor L."/>
            <person name="Kuo A."/>
            <person name="Lipzen A."/>
            <person name="Hainaut M."/>
            <person name="Drula E."/>
            <person name="Tsang A."/>
            <person name="Magnuson J.K."/>
            <person name="Henrissat B."/>
            <person name="Wiebenga A."/>
            <person name="Simmons B.A."/>
            <person name="Makela M.R."/>
            <person name="De vries R.P."/>
            <person name="Grigoriev I.V."/>
            <person name="Mortensen U.H."/>
            <person name="Baker S.E."/>
            <person name="Andersen M.R."/>
        </authorList>
    </citation>
    <scope>NUCLEOTIDE SEQUENCE [LARGE SCALE GENOMIC DNA]</scope>
    <source>
        <strain evidence="6 7">ATCC 13496</strain>
    </source>
</reference>
<comment type="similarity">
    <text evidence="1 5">Belongs to the eukaryotic ribosomal protein eS27 family.</text>
</comment>
<evidence type="ECO:0000256" key="3">
    <source>
        <dbReference type="ARBA" id="ARBA00022980"/>
    </source>
</evidence>
<evidence type="ECO:0000256" key="2">
    <source>
        <dbReference type="ARBA" id="ARBA00022833"/>
    </source>
</evidence>
<keyword evidence="3 5" id="KW-0689">Ribosomal protein</keyword>
<keyword evidence="5" id="KW-0863">Zinc-finger</keyword>
<comment type="cofactor">
    <cofactor evidence="5">
        <name>Zn(2+)</name>
        <dbReference type="ChEBI" id="CHEBI:29105"/>
    </cofactor>
    <text evidence="5">Binds 1 zinc ion per subunit.</text>
</comment>